<evidence type="ECO:0000313" key="2">
    <source>
        <dbReference type="EMBL" id="CAK0765447.1"/>
    </source>
</evidence>
<organism evidence="2 3">
    <name type="scientific">Coccomyxa viridis</name>
    <dbReference type="NCBI Taxonomy" id="1274662"/>
    <lineage>
        <taxon>Eukaryota</taxon>
        <taxon>Viridiplantae</taxon>
        <taxon>Chlorophyta</taxon>
        <taxon>core chlorophytes</taxon>
        <taxon>Trebouxiophyceae</taxon>
        <taxon>Trebouxiophyceae incertae sedis</taxon>
        <taxon>Coccomyxaceae</taxon>
        <taxon>Coccomyxa</taxon>
    </lineage>
</organism>
<feature type="compositionally biased region" description="Acidic residues" evidence="1">
    <location>
        <begin position="55"/>
        <end position="75"/>
    </location>
</feature>
<reference evidence="2 3" key="1">
    <citation type="submission" date="2023-10" db="EMBL/GenBank/DDBJ databases">
        <authorList>
            <person name="Maclean D."/>
            <person name="Macfadyen A."/>
        </authorList>
    </citation>
    <scope>NUCLEOTIDE SEQUENCE [LARGE SCALE GENOMIC DNA]</scope>
</reference>
<protein>
    <submittedName>
        <fullName evidence="2">Uncharacterized protein</fullName>
    </submittedName>
</protein>
<feature type="compositionally biased region" description="Basic and acidic residues" evidence="1">
    <location>
        <begin position="138"/>
        <end position="156"/>
    </location>
</feature>
<name>A0AAV1HZ64_9CHLO</name>
<dbReference type="EMBL" id="CAUYUE010000004">
    <property type="protein sequence ID" value="CAK0765447.1"/>
    <property type="molecule type" value="Genomic_DNA"/>
</dbReference>
<feature type="compositionally biased region" description="Basic and acidic residues" evidence="1">
    <location>
        <begin position="116"/>
        <end position="131"/>
    </location>
</feature>
<dbReference type="Proteomes" id="UP001314263">
    <property type="component" value="Unassembled WGS sequence"/>
</dbReference>
<dbReference type="AlphaFoldDB" id="A0AAV1HZ64"/>
<feature type="region of interest" description="Disordered" evidence="1">
    <location>
        <begin position="1"/>
        <end position="157"/>
    </location>
</feature>
<accession>A0AAV1HZ64</accession>
<comment type="caution">
    <text evidence="2">The sequence shown here is derived from an EMBL/GenBank/DDBJ whole genome shotgun (WGS) entry which is preliminary data.</text>
</comment>
<proteinExistence type="predicted"/>
<sequence length="189" mass="21799">MRLPIPWRNGCSKKRNGSGQRKPVFTSHPVEDCSEEDVAPQRERIGLYENACDERVEEEDIDRAIENEDEDESPADEQPGYTRRDEALSGEADADVQVGNVQEDQVCDCPQEEPSEVPHELEHRPLHEPMVRGESALEDDRPHRDWRGEEPRHEVVRPSPKRRAWYLSEPISVERWQSTPHLRSGFSVA</sequence>
<evidence type="ECO:0000256" key="1">
    <source>
        <dbReference type="SAM" id="MobiDB-lite"/>
    </source>
</evidence>
<evidence type="ECO:0000313" key="3">
    <source>
        <dbReference type="Proteomes" id="UP001314263"/>
    </source>
</evidence>
<gene>
    <name evidence="2" type="ORF">CVIRNUC_003259</name>
</gene>
<keyword evidence="3" id="KW-1185">Reference proteome</keyword>